<keyword evidence="2" id="KW-1185">Reference proteome</keyword>
<keyword evidence="1" id="KW-0808">Transferase</keyword>
<accession>A0ACC2ZP83</accession>
<reference evidence="1" key="1">
    <citation type="submission" date="2022-10" db="EMBL/GenBank/DDBJ databases">
        <title>Culturing micro-colonial fungi from biological soil crusts in the Mojave desert and describing Neophaeococcomyces mojavensis, and introducing the new genera and species Taxawa tesnikishii.</title>
        <authorList>
            <person name="Kurbessoian T."/>
            <person name="Stajich J.E."/>
        </authorList>
    </citation>
    <scope>NUCLEOTIDE SEQUENCE</scope>
    <source>
        <strain evidence="1">JES_115</strain>
    </source>
</reference>
<name>A0ACC2ZP83_9PEZI</name>
<protein>
    <submittedName>
        <fullName evidence="1">Deoxycytidine kinase 1</fullName>
    </submittedName>
</protein>
<organism evidence="1 2">
    <name type="scientific">Coniosporium tulheliwenetii</name>
    <dbReference type="NCBI Taxonomy" id="3383036"/>
    <lineage>
        <taxon>Eukaryota</taxon>
        <taxon>Fungi</taxon>
        <taxon>Dikarya</taxon>
        <taxon>Ascomycota</taxon>
        <taxon>Pezizomycotina</taxon>
        <taxon>Dothideomycetes</taxon>
        <taxon>Dothideomycetes incertae sedis</taxon>
        <taxon>Coniosporium</taxon>
    </lineage>
</organism>
<dbReference type="Proteomes" id="UP001172680">
    <property type="component" value="Unassembled WGS sequence"/>
</dbReference>
<comment type="caution">
    <text evidence="1">The sequence shown here is derived from an EMBL/GenBank/DDBJ whole genome shotgun (WGS) entry which is preliminary data.</text>
</comment>
<evidence type="ECO:0000313" key="2">
    <source>
        <dbReference type="Proteomes" id="UP001172680"/>
    </source>
</evidence>
<evidence type="ECO:0000313" key="1">
    <source>
        <dbReference type="EMBL" id="KAJ9649332.1"/>
    </source>
</evidence>
<sequence>MDPLPNALRIAMVDHAVAIKRCLGLFSRPAQQATKVHLTERFETTYAPELEFLASGVPGSSMRSPTGSWLAHDSPSLAALSAPSRPSVDDVQPSRVTSSDSRHTRHDKTRLSLTFRKRSSAMADQHAQSQGGATRSTDGNCDELLPTHSKESSNRQLTSLEDTSTAHHNGQNLDASTPSQRSMSSERHETTRSDQSFGEKVGSVKKRLSLLSIGKKVSKNSVKETRSPRSVAEE</sequence>
<dbReference type="EMBL" id="JAPDRP010000001">
    <property type="protein sequence ID" value="KAJ9649332.1"/>
    <property type="molecule type" value="Genomic_DNA"/>
</dbReference>
<proteinExistence type="predicted"/>
<keyword evidence="1" id="KW-0418">Kinase</keyword>
<gene>
    <name evidence="1" type="primary">DCK1_1</name>
    <name evidence="1" type="ORF">H2199_000107</name>
</gene>